<accession>A0A327WXH9</accession>
<gene>
    <name evidence="2" type="ORF">LX87_02914</name>
</gene>
<dbReference type="EMBL" id="QLMC01000003">
    <property type="protein sequence ID" value="RAJ98007.1"/>
    <property type="molecule type" value="Genomic_DNA"/>
</dbReference>
<evidence type="ECO:0000256" key="1">
    <source>
        <dbReference type="SAM" id="SignalP"/>
    </source>
</evidence>
<dbReference type="NCBIfam" id="TIGR04183">
    <property type="entry name" value="Por_Secre_tail"/>
    <property type="match status" value="1"/>
</dbReference>
<feature type="chain" id="PRO_5016398128" evidence="1">
    <location>
        <begin position="19"/>
        <end position="367"/>
    </location>
</feature>
<dbReference type="RefSeq" id="WP_111628952.1">
    <property type="nucleotide sequence ID" value="NZ_QLMC01000003.1"/>
</dbReference>
<dbReference type="AlphaFoldDB" id="A0A327WXH9"/>
<organism evidence="2 3">
    <name type="scientific">Larkinella arboricola</name>
    <dbReference type="NCBI Taxonomy" id="643671"/>
    <lineage>
        <taxon>Bacteria</taxon>
        <taxon>Pseudomonadati</taxon>
        <taxon>Bacteroidota</taxon>
        <taxon>Cytophagia</taxon>
        <taxon>Cytophagales</taxon>
        <taxon>Spirosomataceae</taxon>
        <taxon>Larkinella</taxon>
    </lineage>
</organism>
<feature type="signal peptide" evidence="1">
    <location>
        <begin position="1"/>
        <end position="18"/>
    </location>
</feature>
<name>A0A327WXH9_LARAB</name>
<protein>
    <submittedName>
        <fullName evidence="2">Putative secreted protein (Por secretion system target)</fullName>
    </submittedName>
</protein>
<dbReference type="Proteomes" id="UP000248790">
    <property type="component" value="Unassembled WGS sequence"/>
</dbReference>
<keyword evidence="3" id="KW-1185">Reference proteome</keyword>
<reference evidence="2 3" key="1">
    <citation type="submission" date="2018-06" db="EMBL/GenBank/DDBJ databases">
        <title>Genomic Encyclopedia of Archaeal and Bacterial Type Strains, Phase II (KMG-II): from individual species to whole genera.</title>
        <authorList>
            <person name="Goeker M."/>
        </authorList>
    </citation>
    <scope>NUCLEOTIDE SEQUENCE [LARGE SCALE GENOMIC DNA]</scope>
    <source>
        <strain evidence="2 3">DSM 21851</strain>
    </source>
</reference>
<dbReference type="OrthoDB" id="1123245at2"/>
<proteinExistence type="predicted"/>
<comment type="caution">
    <text evidence="2">The sequence shown here is derived from an EMBL/GenBank/DDBJ whole genome shotgun (WGS) entry which is preliminary data.</text>
</comment>
<keyword evidence="1" id="KW-0732">Signal</keyword>
<sequence length="367" mass="40468">MKKVATLLLMLSGFPVFSTHLIGGYIQAERVSGSLTFEFTVNLYMNDTGGNDQTDPIQLCPGDGAGPIAMPRQAQLRVGNSIIRSIYKIRHTYSGTGSGTYTVSVQIANRSEVNNLPNSIQTPFYLETTFSSTVVNNLPVFQGPVPESLTVPVNRKAVYNFLATDTDGDSVAHYVIRLRNGECQKSSQQLPDYVFPNDVSRKGTFKIDPKTGLVTWDAPTEVGLYNFAVVAEEWRNGQRISTTVFDMVTRVVDQPGGNPDAIPPYEPVLERGLLTAVEERIDEPALTVTVSPSPSENRFLVRMKSRTPTTATFQLLDSQGRLMQETTTRTAVLEIEQALGHEKLAPGLYLIRTSARGRVYSTKVIKR</sequence>
<dbReference type="InterPro" id="IPR026444">
    <property type="entry name" value="Secre_tail"/>
</dbReference>
<evidence type="ECO:0000313" key="2">
    <source>
        <dbReference type="EMBL" id="RAJ98007.1"/>
    </source>
</evidence>
<evidence type="ECO:0000313" key="3">
    <source>
        <dbReference type="Proteomes" id="UP000248790"/>
    </source>
</evidence>